<comment type="caution">
    <text evidence="3">The sequence shown here is derived from an EMBL/GenBank/DDBJ whole genome shotgun (WGS) entry which is preliminary data.</text>
</comment>
<organism evidence="3 4">
    <name type="scientific">Clostridium hominis</name>
    <dbReference type="NCBI Taxonomy" id="2763036"/>
    <lineage>
        <taxon>Bacteria</taxon>
        <taxon>Bacillati</taxon>
        <taxon>Bacillota</taxon>
        <taxon>Clostridia</taxon>
        <taxon>Eubacteriales</taxon>
        <taxon>Clostridiaceae</taxon>
        <taxon>Clostridium</taxon>
    </lineage>
</organism>
<feature type="coiled-coil region" evidence="1">
    <location>
        <begin position="308"/>
        <end position="337"/>
    </location>
</feature>
<dbReference type="Proteomes" id="UP000596929">
    <property type="component" value="Unassembled WGS sequence"/>
</dbReference>
<evidence type="ECO:0000256" key="2">
    <source>
        <dbReference type="SAM" id="Phobius"/>
    </source>
</evidence>
<dbReference type="RefSeq" id="WP_032117984.1">
    <property type="nucleotide sequence ID" value="NZ_JACOOO010000052.1"/>
</dbReference>
<dbReference type="InterPro" id="IPR010690">
    <property type="entry name" value="YqfD"/>
</dbReference>
<dbReference type="NCBIfam" id="TIGR02876">
    <property type="entry name" value="spore_yqfD"/>
    <property type="match status" value="1"/>
</dbReference>
<keyword evidence="1" id="KW-0175">Coiled coil</keyword>
<name>A0ABR7DI62_9CLOT</name>
<protein>
    <submittedName>
        <fullName evidence="3">Sporulation protein YqfD</fullName>
    </submittedName>
</protein>
<keyword evidence="2" id="KW-1133">Transmembrane helix</keyword>
<keyword evidence="4" id="KW-1185">Reference proteome</keyword>
<gene>
    <name evidence="3" type="primary">yqfD</name>
    <name evidence="3" type="ORF">H8S20_20185</name>
</gene>
<dbReference type="EMBL" id="JACOOO010000052">
    <property type="protein sequence ID" value="MBC5631142.1"/>
    <property type="molecule type" value="Genomic_DNA"/>
</dbReference>
<evidence type="ECO:0000313" key="4">
    <source>
        <dbReference type="Proteomes" id="UP000596929"/>
    </source>
</evidence>
<accession>A0ABR7DI62</accession>
<evidence type="ECO:0000256" key="1">
    <source>
        <dbReference type="SAM" id="Coils"/>
    </source>
</evidence>
<evidence type="ECO:0000313" key="3">
    <source>
        <dbReference type="EMBL" id="MBC5631142.1"/>
    </source>
</evidence>
<dbReference type="Pfam" id="PF06898">
    <property type="entry name" value="YqfD"/>
    <property type="match status" value="1"/>
</dbReference>
<feature type="transmembrane region" description="Helical" evidence="2">
    <location>
        <begin position="87"/>
        <end position="108"/>
    </location>
</feature>
<sequence>MGMNNIKAGRITVEIKLLNPDRILNIFWNRNINIYKINKKNISTMRLDIDYINYDEVCEVIKALGGKITIVKRKGTIFWLRNLKGKISLVFGLLVFLGVIFLLSNYIWAIDINVQENISPFEIRQQLKEIGIKPGLPKNHIVVEDIEKKLENANSEILWLRVRVEGSTLNVTIEEKINPPTEWSGQYGNLVATEDGEVVKVYTYAGRPAVKQEQMIKKGDVLIEGIDGKEGQEYIIPPRGMVIANTFHEKTMQLKLTGTRLERSGDKETEYYISLFGKKIYLKKAIKDFKEYDRIEKSGKIFNEVVYYERTEKEIELTEEEAEKIAIENLEESLKKDLTRDSKVVDKIVKKQLDNEGNLTIKVVFVVEKNIVNNIPVQY</sequence>
<dbReference type="PIRSF" id="PIRSF029895">
    <property type="entry name" value="SpoIV"/>
    <property type="match status" value="1"/>
</dbReference>
<reference evidence="3 4" key="1">
    <citation type="submission" date="2020-08" db="EMBL/GenBank/DDBJ databases">
        <title>Genome public.</title>
        <authorList>
            <person name="Liu C."/>
            <person name="Sun Q."/>
        </authorList>
    </citation>
    <scope>NUCLEOTIDE SEQUENCE [LARGE SCALE GENOMIC DNA]</scope>
    <source>
        <strain evidence="3 4">NSJ-6</strain>
    </source>
</reference>
<keyword evidence="2" id="KW-0472">Membrane</keyword>
<keyword evidence="2" id="KW-0812">Transmembrane</keyword>
<proteinExistence type="predicted"/>